<dbReference type="GO" id="GO:0030198">
    <property type="term" value="P:extracellular matrix organization"/>
    <property type="evidence" value="ECO:0007669"/>
    <property type="project" value="TreeGrafter"/>
</dbReference>
<dbReference type="OrthoDB" id="406838at2759"/>
<evidence type="ECO:0000313" key="13">
    <source>
        <dbReference type="Proteomes" id="UP000031036"/>
    </source>
</evidence>
<dbReference type="InterPro" id="IPR021190">
    <property type="entry name" value="Pept_M10A"/>
</dbReference>
<feature type="binding site" evidence="8">
    <location>
        <position position="174"/>
    </location>
    <ligand>
        <name>Zn(2+)</name>
        <dbReference type="ChEBI" id="CHEBI:29105"/>
        <label>1</label>
    </ligand>
</feature>
<evidence type="ECO:0000313" key="12">
    <source>
        <dbReference type="EMBL" id="KHN73883.1"/>
    </source>
</evidence>
<evidence type="ECO:0000256" key="10">
    <source>
        <dbReference type="SAM" id="SignalP"/>
    </source>
</evidence>
<feature type="binding site" evidence="8">
    <location>
        <position position="164"/>
    </location>
    <ligand>
        <name>Ca(2+)</name>
        <dbReference type="ChEBI" id="CHEBI:29108"/>
        <label>2</label>
    </ligand>
</feature>
<dbReference type="InterPro" id="IPR001818">
    <property type="entry name" value="Pept_M10_metallopeptidase"/>
</dbReference>
<comment type="similarity">
    <text evidence="1">Belongs to the peptidase M10A family.</text>
</comment>
<dbReference type="AlphaFoldDB" id="A0A0B2UWV7"/>
<proteinExistence type="inferred from homology"/>
<organism evidence="12 13">
    <name type="scientific">Toxocara canis</name>
    <name type="common">Canine roundworm</name>
    <dbReference type="NCBI Taxonomy" id="6265"/>
    <lineage>
        <taxon>Eukaryota</taxon>
        <taxon>Metazoa</taxon>
        <taxon>Ecdysozoa</taxon>
        <taxon>Nematoda</taxon>
        <taxon>Chromadorea</taxon>
        <taxon>Rhabditida</taxon>
        <taxon>Spirurina</taxon>
        <taxon>Ascaridomorpha</taxon>
        <taxon>Ascaridoidea</taxon>
        <taxon>Toxocaridae</taxon>
        <taxon>Toxocara</taxon>
    </lineage>
</organism>
<keyword evidence="10" id="KW-0732">Signal</keyword>
<evidence type="ECO:0000256" key="7">
    <source>
        <dbReference type="PIRSR" id="PIRSR621190-1"/>
    </source>
</evidence>
<keyword evidence="4" id="KW-0378">Hydrolase</keyword>
<dbReference type="PANTHER" id="PTHR10201:SF329">
    <property type="entry name" value="MATRIX METALLOPROTEINASE-C"/>
    <property type="match status" value="1"/>
</dbReference>
<comment type="cofactor">
    <cofactor evidence="8">
        <name>Zn(2+)</name>
        <dbReference type="ChEBI" id="CHEBI:29105"/>
    </cofactor>
    <text evidence="8">Binds 2 Zn(2+) ions per subunit.</text>
</comment>
<dbReference type="EMBL" id="JPKZ01002994">
    <property type="protein sequence ID" value="KHN73883.1"/>
    <property type="molecule type" value="Genomic_DNA"/>
</dbReference>
<feature type="binding site" evidence="8">
    <location>
        <position position="238"/>
    </location>
    <ligand>
        <name>Zn(2+)</name>
        <dbReference type="ChEBI" id="CHEBI:29105"/>
        <label>2</label>
        <note>catalytic</note>
    </ligand>
</feature>
<name>A0A0B2UWV7_TOXCA</name>
<evidence type="ECO:0000256" key="1">
    <source>
        <dbReference type="ARBA" id="ARBA00010370"/>
    </source>
</evidence>
<dbReference type="InterPro" id="IPR036365">
    <property type="entry name" value="PGBD-like_sf"/>
</dbReference>
<dbReference type="STRING" id="6265.A0A0B2UWV7"/>
<comment type="cofactor">
    <cofactor evidence="8">
        <name>Ca(2+)</name>
        <dbReference type="ChEBI" id="CHEBI:29108"/>
    </cofactor>
    <text evidence="8">Can bind about 5 Ca(2+) ions per subunit.</text>
</comment>
<feature type="domain" description="Peptidase metallopeptidase" evidence="11">
    <location>
        <begin position="112"/>
        <end position="279"/>
    </location>
</feature>
<dbReference type="PRINTS" id="PR00138">
    <property type="entry name" value="MATRIXIN"/>
</dbReference>
<dbReference type="GO" id="GO:0006508">
    <property type="term" value="P:proteolysis"/>
    <property type="evidence" value="ECO:0007669"/>
    <property type="project" value="UniProtKB-KW"/>
</dbReference>
<feature type="binding site" evidence="8">
    <location>
        <position position="189"/>
    </location>
    <ligand>
        <name>Zn(2+)</name>
        <dbReference type="ChEBI" id="CHEBI:29105"/>
        <label>1</label>
    </ligand>
</feature>
<evidence type="ECO:0000256" key="3">
    <source>
        <dbReference type="ARBA" id="ARBA00022723"/>
    </source>
</evidence>
<dbReference type="GO" id="GO:0030574">
    <property type="term" value="P:collagen catabolic process"/>
    <property type="evidence" value="ECO:0007669"/>
    <property type="project" value="TreeGrafter"/>
</dbReference>
<comment type="caution">
    <text evidence="12">The sequence shown here is derived from an EMBL/GenBank/DDBJ whole genome shotgun (WGS) entry which is preliminary data.</text>
</comment>
<evidence type="ECO:0000256" key="9">
    <source>
        <dbReference type="SAM" id="MobiDB-lite"/>
    </source>
</evidence>
<keyword evidence="5 8" id="KW-0862">Zinc</keyword>
<protein>
    <submittedName>
        <fullName evidence="12">Hatching enzyme</fullName>
    </submittedName>
</protein>
<keyword evidence="2" id="KW-0645">Protease</keyword>
<sequence>MKLYLFILIAIPLPILCAIRQRHTLPTNDVKNYLEKYGYIAATNALGRSRSKVEKLNDIKEILRQAIRQATTTRFQAFAGLKQTGEIDAETASKMSQRRCGVADILPLRSPGSYQWNKHDLSYSFLSFSSHLPQHTIRRAISQAFDAWSAVTPLKFTEVPTGGDIRIRFASYRHGDPWPFDGRGGVLAHATMPTSGMLHFDEDENWVYMDAKKLYEDRFTDILTVAIHEIGHTLGLEHSRDARSIMAPFYQETVDARGNYIMPKLNTDDISKIQDIYGPPNDQRDSNGGSSSHDNGRSSSLDGFIGRSRGSLEGHDDHDASQTPSRSGGGYGPSSRSAGRSSSFGGFSWSSWRESNDETSVNPPKRKSGGGLLDRLYERLFARRVL</sequence>
<feature type="binding site" evidence="8">
    <location>
        <position position="204"/>
    </location>
    <ligand>
        <name>Ca(2+)</name>
        <dbReference type="ChEBI" id="CHEBI:29108"/>
        <label>1</label>
    </ligand>
</feature>
<dbReference type="InterPro" id="IPR006026">
    <property type="entry name" value="Peptidase_Metallo"/>
</dbReference>
<evidence type="ECO:0000256" key="5">
    <source>
        <dbReference type="ARBA" id="ARBA00022833"/>
    </source>
</evidence>
<feature type="binding site" evidence="8">
    <location>
        <position position="201"/>
    </location>
    <ligand>
        <name>Ca(2+)</name>
        <dbReference type="ChEBI" id="CHEBI:29108"/>
        <label>3</label>
    </ligand>
</feature>
<gene>
    <name evidence="12" type="ORF">Tcan_16770</name>
</gene>
<dbReference type="SUPFAM" id="SSF47090">
    <property type="entry name" value="PGBD-like"/>
    <property type="match status" value="1"/>
</dbReference>
<dbReference type="InterPro" id="IPR024079">
    <property type="entry name" value="MetalloPept_cat_dom_sf"/>
</dbReference>
<dbReference type="Proteomes" id="UP000031036">
    <property type="component" value="Unassembled WGS sequence"/>
</dbReference>
<dbReference type="SUPFAM" id="SSF55486">
    <property type="entry name" value="Metalloproteases ('zincins'), catalytic domain"/>
    <property type="match status" value="1"/>
</dbReference>
<accession>A0A0B2UWV7</accession>
<dbReference type="PANTHER" id="PTHR10201">
    <property type="entry name" value="MATRIX METALLOPROTEINASE"/>
    <property type="match status" value="1"/>
</dbReference>
<evidence type="ECO:0000256" key="8">
    <source>
        <dbReference type="PIRSR" id="PIRSR621190-2"/>
    </source>
</evidence>
<feature type="compositionally biased region" description="Basic and acidic residues" evidence="9">
    <location>
        <begin position="310"/>
        <end position="320"/>
    </location>
</feature>
<feature type="binding site" evidence="8">
    <location>
        <position position="204"/>
    </location>
    <ligand>
        <name>Ca(2+)</name>
        <dbReference type="ChEBI" id="CHEBI:29108"/>
        <label>3</label>
    </ligand>
</feature>
<feature type="binding site" evidence="8">
    <location>
        <position position="199"/>
    </location>
    <ligand>
        <name>Zn(2+)</name>
        <dbReference type="ChEBI" id="CHEBI:29105"/>
        <label>1</label>
    </ligand>
</feature>
<dbReference type="GO" id="GO:0031012">
    <property type="term" value="C:extracellular matrix"/>
    <property type="evidence" value="ECO:0007669"/>
    <property type="project" value="InterPro"/>
</dbReference>
<feature type="compositionally biased region" description="Low complexity" evidence="9">
    <location>
        <begin position="286"/>
        <end position="300"/>
    </location>
</feature>
<feature type="compositionally biased region" description="Low complexity" evidence="9">
    <location>
        <begin position="333"/>
        <end position="353"/>
    </location>
</feature>
<dbReference type="GO" id="GO:0005615">
    <property type="term" value="C:extracellular space"/>
    <property type="evidence" value="ECO:0007669"/>
    <property type="project" value="TreeGrafter"/>
</dbReference>
<feature type="binding site" evidence="8">
    <location>
        <position position="182"/>
    </location>
    <ligand>
        <name>Ca(2+)</name>
        <dbReference type="ChEBI" id="CHEBI:29108"/>
        <label>3</label>
    </ligand>
</feature>
<reference evidence="12 13" key="1">
    <citation type="submission" date="2014-11" db="EMBL/GenBank/DDBJ databases">
        <title>Genetic blueprint of the zoonotic pathogen Toxocara canis.</title>
        <authorList>
            <person name="Zhu X.-Q."/>
            <person name="Korhonen P.K."/>
            <person name="Cai H."/>
            <person name="Young N.D."/>
            <person name="Nejsum P."/>
            <person name="von Samson-Himmelstjerna G."/>
            <person name="Boag P.R."/>
            <person name="Tan P."/>
            <person name="Li Q."/>
            <person name="Min J."/>
            <person name="Yang Y."/>
            <person name="Wang X."/>
            <person name="Fang X."/>
            <person name="Hall R.S."/>
            <person name="Hofmann A."/>
            <person name="Sternberg P.W."/>
            <person name="Jex A.R."/>
            <person name="Gasser R.B."/>
        </authorList>
    </citation>
    <scope>NUCLEOTIDE SEQUENCE [LARGE SCALE GENOMIC DNA]</scope>
    <source>
        <strain evidence="12">PN_DK_2014</strain>
    </source>
</reference>
<feature type="binding site" evidence="8">
    <location>
        <position position="181"/>
    </location>
    <ligand>
        <name>Ca(2+)</name>
        <dbReference type="ChEBI" id="CHEBI:29108"/>
        <label>3</label>
    </ligand>
</feature>
<keyword evidence="13" id="KW-1185">Reference proteome</keyword>
<feature type="binding site" evidence="8">
    <location>
        <position position="246"/>
    </location>
    <ligand>
        <name>Zn(2+)</name>
        <dbReference type="ChEBI" id="CHEBI:29105"/>
        <label>2</label>
        <note>catalytic</note>
    </ligand>
</feature>
<evidence type="ECO:0000256" key="6">
    <source>
        <dbReference type="ARBA" id="ARBA00023049"/>
    </source>
</evidence>
<feature type="binding site" description="in inhibited form" evidence="8">
    <location>
        <position position="100"/>
    </location>
    <ligand>
        <name>Zn(2+)</name>
        <dbReference type="ChEBI" id="CHEBI:29105"/>
        <label>2</label>
        <note>catalytic</note>
    </ligand>
</feature>
<dbReference type="MEROPS" id="M10.A07"/>
<feature type="signal peptide" evidence="10">
    <location>
        <begin position="1"/>
        <end position="17"/>
    </location>
</feature>
<feature type="region of interest" description="Disordered" evidence="9">
    <location>
        <begin position="272"/>
        <end position="373"/>
    </location>
</feature>
<dbReference type="CDD" id="cd04278">
    <property type="entry name" value="ZnMc_MMP"/>
    <property type="match status" value="1"/>
</dbReference>
<dbReference type="GO" id="GO:0004222">
    <property type="term" value="F:metalloendopeptidase activity"/>
    <property type="evidence" value="ECO:0007669"/>
    <property type="project" value="InterPro"/>
</dbReference>
<dbReference type="Gene3D" id="3.40.390.10">
    <property type="entry name" value="Collagenase (Catalytic Domain)"/>
    <property type="match status" value="1"/>
</dbReference>
<feature type="binding site" evidence="8">
    <location>
        <position position="228"/>
    </location>
    <ligand>
        <name>Zn(2+)</name>
        <dbReference type="ChEBI" id="CHEBI:29105"/>
        <label>2</label>
        <note>catalytic</note>
    </ligand>
</feature>
<keyword evidence="3 8" id="KW-0479">Metal-binding</keyword>
<feature type="active site" evidence="7">
    <location>
        <position position="229"/>
    </location>
</feature>
<feature type="binding site" evidence="8">
    <location>
        <position position="232"/>
    </location>
    <ligand>
        <name>Zn(2+)</name>
        <dbReference type="ChEBI" id="CHEBI:29105"/>
        <label>2</label>
        <note>catalytic</note>
    </ligand>
</feature>
<evidence type="ECO:0000259" key="11">
    <source>
        <dbReference type="SMART" id="SM00235"/>
    </source>
</evidence>
<dbReference type="SMART" id="SM00235">
    <property type="entry name" value="ZnMc"/>
    <property type="match status" value="1"/>
</dbReference>
<dbReference type="GO" id="GO:0008270">
    <property type="term" value="F:zinc ion binding"/>
    <property type="evidence" value="ECO:0007669"/>
    <property type="project" value="InterPro"/>
</dbReference>
<dbReference type="OMA" id="YMAKPGR"/>
<evidence type="ECO:0000256" key="2">
    <source>
        <dbReference type="ARBA" id="ARBA00022670"/>
    </source>
</evidence>
<feature type="chain" id="PRO_5002095775" evidence="10">
    <location>
        <begin position="18"/>
        <end position="386"/>
    </location>
</feature>
<dbReference type="Pfam" id="PF00413">
    <property type="entry name" value="Peptidase_M10"/>
    <property type="match status" value="1"/>
</dbReference>
<dbReference type="InterPro" id="IPR033739">
    <property type="entry name" value="M10A_MMP"/>
</dbReference>
<keyword evidence="8" id="KW-0106">Calcium</keyword>
<keyword evidence="6" id="KW-0482">Metalloprotease</keyword>
<feature type="binding site" evidence="8">
    <location>
        <position position="176"/>
    </location>
    <ligand>
        <name>Zn(2+)</name>
        <dbReference type="ChEBI" id="CHEBI:29105"/>
        <label>1</label>
    </ligand>
</feature>
<evidence type="ECO:0000256" key="4">
    <source>
        <dbReference type="ARBA" id="ARBA00022801"/>
    </source>
</evidence>